<dbReference type="SUPFAM" id="SSF55120">
    <property type="entry name" value="Pseudouridine synthase"/>
    <property type="match status" value="1"/>
</dbReference>
<dbReference type="InterPro" id="IPR042214">
    <property type="entry name" value="TruD_catalytic"/>
</dbReference>
<proteinExistence type="inferred from homology"/>
<dbReference type="InterPro" id="IPR011760">
    <property type="entry name" value="PsdUridine_synth_TruD_insert"/>
</dbReference>
<keyword evidence="3" id="KW-0413">Isomerase</keyword>
<dbReference type="InterPro" id="IPR050170">
    <property type="entry name" value="TruD_pseudoU_synthase"/>
</dbReference>
<dbReference type="EMBL" id="AUZX01009806">
    <property type="protein sequence ID" value="EQD50556.1"/>
    <property type="molecule type" value="Genomic_DNA"/>
</dbReference>
<feature type="non-terminal residue" evidence="5">
    <location>
        <position position="1"/>
    </location>
</feature>
<evidence type="ECO:0000256" key="1">
    <source>
        <dbReference type="ARBA" id="ARBA00007953"/>
    </source>
</evidence>
<evidence type="ECO:0000313" key="5">
    <source>
        <dbReference type="EMBL" id="EQD50556.1"/>
    </source>
</evidence>
<dbReference type="GO" id="GO:0008033">
    <property type="term" value="P:tRNA processing"/>
    <property type="evidence" value="ECO:0007669"/>
    <property type="project" value="UniProtKB-KW"/>
</dbReference>
<dbReference type="InterPro" id="IPR001656">
    <property type="entry name" value="PsdUridine_synth_TruD"/>
</dbReference>
<dbReference type="Gene3D" id="3.30.2350.20">
    <property type="entry name" value="TruD, catalytic domain"/>
    <property type="match status" value="1"/>
</dbReference>
<dbReference type="PANTHER" id="PTHR47811:SF1">
    <property type="entry name" value="TRNA PSEUDOURIDINE SYNTHASE D"/>
    <property type="match status" value="1"/>
</dbReference>
<comment type="similarity">
    <text evidence="1">Belongs to the pseudouridine synthase TruD family.</text>
</comment>
<dbReference type="GO" id="GO:0005829">
    <property type="term" value="C:cytosol"/>
    <property type="evidence" value="ECO:0007669"/>
    <property type="project" value="TreeGrafter"/>
</dbReference>
<feature type="non-terminal residue" evidence="5">
    <location>
        <position position="272"/>
    </location>
</feature>
<sequence length="272" mass="29486">LEPEDFLVEEMLGFEPAGAGEHVLLKVRKRAANTLWVARELARLAGCRPVDVGYAGLKDRHAVAVQWFTVPRRGRAVAQWPGAGGEGFEVLEAHAHARKLPRGALAGNRFRIRVRGLEPPTEALDARLRAIRARGVPNYFGPQRFGRHGSNLRDLPEDPGALRGGERGFVLSAARSLVFNAVLAERVRQGCWEALQPGDRAILDGRGSHFAVEALDETLRQRAARLEIHPTGPLWGRGTPGAAGAVLELETRVAGGYSRACALIEAAAMDPQ</sequence>
<dbReference type="Gene3D" id="3.30.2340.10">
    <property type="entry name" value="TruD, insertion domain"/>
    <property type="match status" value="1"/>
</dbReference>
<evidence type="ECO:0000256" key="2">
    <source>
        <dbReference type="ARBA" id="ARBA00022694"/>
    </source>
</evidence>
<name>T0ZQH4_9ZZZZ</name>
<gene>
    <name evidence="5" type="ORF">B1A_13405</name>
</gene>
<reference evidence="5" key="2">
    <citation type="journal article" date="2014" name="ISME J.">
        <title>Microbial stratification in low pH oxic and suboxic macroscopic growths along an acid mine drainage.</title>
        <authorList>
            <person name="Mendez-Garcia C."/>
            <person name="Mesa V."/>
            <person name="Sprenger R.R."/>
            <person name="Richter M."/>
            <person name="Diez M.S."/>
            <person name="Solano J."/>
            <person name="Bargiela R."/>
            <person name="Golyshina O.V."/>
            <person name="Manteca A."/>
            <person name="Ramos J.L."/>
            <person name="Gallego J.R."/>
            <person name="Llorente I."/>
            <person name="Martins Dos Santos V.A."/>
            <person name="Jensen O.N."/>
            <person name="Pelaez A.I."/>
            <person name="Sanchez J."/>
            <person name="Ferrer M."/>
        </authorList>
    </citation>
    <scope>NUCLEOTIDE SEQUENCE</scope>
</reference>
<dbReference type="AlphaFoldDB" id="T0ZQH4"/>
<feature type="domain" description="TRUD" evidence="4">
    <location>
        <begin position="135"/>
        <end position="272"/>
    </location>
</feature>
<dbReference type="GO" id="GO:0009982">
    <property type="term" value="F:pseudouridine synthase activity"/>
    <property type="evidence" value="ECO:0007669"/>
    <property type="project" value="InterPro"/>
</dbReference>
<evidence type="ECO:0000256" key="3">
    <source>
        <dbReference type="ARBA" id="ARBA00023235"/>
    </source>
</evidence>
<evidence type="ECO:0000259" key="4">
    <source>
        <dbReference type="PROSITE" id="PS50984"/>
    </source>
</evidence>
<keyword evidence="2" id="KW-0819">tRNA processing</keyword>
<organism evidence="5">
    <name type="scientific">mine drainage metagenome</name>
    <dbReference type="NCBI Taxonomy" id="410659"/>
    <lineage>
        <taxon>unclassified sequences</taxon>
        <taxon>metagenomes</taxon>
        <taxon>ecological metagenomes</taxon>
    </lineage>
</organism>
<dbReference type="InterPro" id="IPR020103">
    <property type="entry name" value="PsdUridine_synth_cat_dom_sf"/>
</dbReference>
<dbReference type="PANTHER" id="PTHR47811">
    <property type="entry name" value="TRNA PSEUDOURIDINE SYNTHASE D"/>
    <property type="match status" value="1"/>
</dbReference>
<dbReference type="GO" id="GO:0001522">
    <property type="term" value="P:pseudouridine synthesis"/>
    <property type="evidence" value="ECO:0007669"/>
    <property type="project" value="InterPro"/>
</dbReference>
<dbReference type="Pfam" id="PF01142">
    <property type="entry name" value="TruD"/>
    <property type="match status" value="2"/>
</dbReference>
<reference evidence="5" key="1">
    <citation type="submission" date="2013-08" db="EMBL/GenBank/DDBJ databases">
        <authorList>
            <person name="Mendez C."/>
            <person name="Richter M."/>
            <person name="Ferrer M."/>
            <person name="Sanchez J."/>
        </authorList>
    </citation>
    <scope>NUCLEOTIDE SEQUENCE</scope>
</reference>
<dbReference type="PROSITE" id="PS50984">
    <property type="entry name" value="TRUD"/>
    <property type="match status" value="1"/>
</dbReference>
<dbReference type="InterPro" id="IPR043165">
    <property type="entry name" value="TruD_insert_sf"/>
</dbReference>
<protein>
    <submittedName>
        <fullName evidence="5">tRNA pseudouridine synthase D TruD</fullName>
    </submittedName>
</protein>
<accession>T0ZQH4</accession>
<dbReference type="GO" id="GO:0003723">
    <property type="term" value="F:RNA binding"/>
    <property type="evidence" value="ECO:0007669"/>
    <property type="project" value="InterPro"/>
</dbReference>
<comment type="caution">
    <text evidence="5">The sequence shown here is derived from an EMBL/GenBank/DDBJ whole genome shotgun (WGS) entry which is preliminary data.</text>
</comment>